<evidence type="ECO:0000256" key="1">
    <source>
        <dbReference type="ARBA" id="ARBA00011073"/>
    </source>
</evidence>
<dbReference type="RefSeq" id="WP_267027886.1">
    <property type="nucleotide sequence ID" value="NZ_JAIFZO010000002.1"/>
</dbReference>
<evidence type="ECO:0000313" key="8">
    <source>
        <dbReference type="EMBL" id="MCX4235160.1"/>
    </source>
</evidence>
<dbReference type="Pfam" id="PF00082">
    <property type="entry name" value="Peptidase_S8"/>
    <property type="match status" value="1"/>
</dbReference>
<evidence type="ECO:0000256" key="6">
    <source>
        <dbReference type="SAM" id="MobiDB-lite"/>
    </source>
</evidence>
<dbReference type="PROSITE" id="PS00138">
    <property type="entry name" value="SUBTILASE_SER"/>
    <property type="match status" value="1"/>
</dbReference>
<evidence type="ECO:0000256" key="3">
    <source>
        <dbReference type="ARBA" id="ARBA00022801"/>
    </source>
</evidence>
<feature type="active site" description="Charge relay system" evidence="5">
    <location>
        <position position="407"/>
    </location>
</feature>
<feature type="domain" description="Peptidase S8/S53" evidence="7">
    <location>
        <begin position="188"/>
        <end position="451"/>
    </location>
</feature>
<protein>
    <submittedName>
        <fullName evidence="8">S8 family serine peptidase</fullName>
    </submittedName>
</protein>
<keyword evidence="2 5" id="KW-0645">Protease</keyword>
<organism evidence="8 9">
    <name type="scientific">Streptomyces ortus</name>
    <dbReference type="NCBI Taxonomy" id="2867268"/>
    <lineage>
        <taxon>Bacteria</taxon>
        <taxon>Bacillati</taxon>
        <taxon>Actinomycetota</taxon>
        <taxon>Actinomycetes</taxon>
        <taxon>Kitasatosporales</taxon>
        <taxon>Streptomycetaceae</taxon>
        <taxon>Streptomyces</taxon>
    </lineage>
</organism>
<dbReference type="PRINTS" id="PR00723">
    <property type="entry name" value="SUBTILISIN"/>
</dbReference>
<comment type="similarity">
    <text evidence="1 5">Belongs to the peptidase S8 family.</text>
</comment>
<accession>A0ABT3V597</accession>
<sequence length="483" mass="51011">MAYSIEHRLPSKIYAHASPKSRGGVSLFAAGTITSDNADQFVSDADVVRLARRELAEHGFTILDTRDGTPDDSSTVSINIAAPPYVYEEYFDTILVTEEREVIQPGAVNLRRTRTYIDTARPDLPGFISTGRLPAANFLEGVALEQPATTLRGASRMPTPGYFHLTTGQVADYLGASAAHDRGCKGAGVRLTMVDTGWEDHPHFFERGLCGTVRLGPGTTDVEVDEDGHGTSESANAFAVAPGIDFTMVKALTTNLLGAFIEAARQDPPPQIISMSLQYDRKTELAALDPVLAAAVSLAVKKNIVVVCAAGNGHFAFPAQHPEAIAVGGVYRTEDSQLVASNYASAFTSAFYDRKVPDVCGLVGQRPDATYILLPTPRGSTIDQDQSRRAADGTTPGDGWALLSGTSAAAPQVAGACALLLENDPSLTPHRVKKLLMETARPVYEGWSNEDTGGLSASDGATGAGLVNVDGALALLRGLLALA</sequence>
<evidence type="ECO:0000313" key="9">
    <source>
        <dbReference type="Proteomes" id="UP001165590"/>
    </source>
</evidence>
<evidence type="ECO:0000259" key="7">
    <source>
        <dbReference type="Pfam" id="PF00082"/>
    </source>
</evidence>
<dbReference type="PANTHER" id="PTHR43806:SF11">
    <property type="entry name" value="CEREVISIN-RELATED"/>
    <property type="match status" value="1"/>
</dbReference>
<evidence type="ECO:0000256" key="4">
    <source>
        <dbReference type="ARBA" id="ARBA00022825"/>
    </source>
</evidence>
<keyword evidence="9" id="KW-1185">Reference proteome</keyword>
<dbReference type="InterPro" id="IPR015500">
    <property type="entry name" value="Peptidase_S8_subtilisin-rel"/>
</dbReference>
<dbReference type="EMBL" id="JAIFZO010000002">
    <property type="protein sequence ID" value="MCX4235160.1"/>
    <property type="molecule type" value="Genomic_DNA"/>
</dbReference>
<feature type="active site" description="Charge relay system" evidence="5">
    <location>
        <position position="195"/>
    </location>
</feature>
<dbReference type="PANTHER" id="PTHR43806">
    <property type="entry name" value="PEPTIDASE S8"/>
    <property type="match status" value="1"/>
</dbReference>
<comment type="caution">
    <text evidence="8">The sequence shown here is derived from an EMBL/GenBank/DDBJ whole genome shotgun (WGS) entry which is preliminary data.</text>
</comment>
<evidence type="ECO:0000256" key="5">
    <source>
        <dbReference type="PROSITE-ProRule" id="PRU01240"/>
    </source>
</evidence>
<name>A0ABT3V597_9ACTN</name>
<dbReference type="Proteomes" id="UP001165590">
    <property type="component" value="Unassembled WGS sequence"/>
</dbReference>
<reference evidence="8" key="1">
    <citation type="journal article" date="2022" name="bioRxiv">
        <title>Discovery and biosynthetic assessment of Streptomyces ortus sp nov. isolated from a deep-sea sponge.</title>
        <authorList>
            <person name="Williams S.E."/>
        </authorList>
    </citation>
    <scope>NUCLEOTIDE SEQUENCE</scope>
    <source>
        <strain evidence="8">A15ISP2-DRY2</strain>
    </source>
</reference>
<evidence type="ECO:0000256" key="2">
    <source>
        <dbReference type="ARBA" id="ARBA00022670"/>
    </source>
</evidence>
<dbReference type="Gene3D" id="3.40.50.200">
    <property type="entry name" value="Peptidase S8/S53 domain"/>
    <property type="match status" value="1"/>
</dbReference>
<proteinExistence type="inferred from homology"/>
<dbReference type="SUPFAM" id="SSF52743">
    <property type="entry name" value="Subtilisin-like"/>
    <property type="match status" value="1"/>
</dbReference>
<dbReference type="InterPro" id="IPR000209">
    <property type="entry name" value="Peptidase_S8/S53_dom"/>
</dbReference>
<keyword evidence="3 5" id="KW-0378">Hydrolase</keyword>
<dbReference type="PROSITE" id="PS51892">
    <property type="entry name" value="SUBTILASE"/>
    <property type="match status" value="1"/>
</dbReference>
<keyword evidence="4 5" id="KW-0720">Serine protease</keyword>
<dbReference type="InterPro" id="IPR023828">
    <property type="entry name" value="Peptidase_S8_Ser-AS"/>
</dbReference>
<feature type="active site" description="Charge relay system" evidence="5">
    <location>
        <position position="229"/>
    </location>
</feature>
<feature type="region of interest" description="Disordered" evidence="6">
    <location>
        <begin position="376"/>
        <end position="395"/>
    </location>
</feature>
<dbReference type="InterPro" id="IPR036852">
    <property type="entry name" value="Peptidase_S8/S53_dom_sf"/>
</dbReference>
<gene>
    <name evidence="8" type="ORF">K3769_20695</name>
</gene>
<dbReference type="InterPro" id="IPR050131">
    <property type="entry name" value="Peptidase_S8_subtilisin-like"/>
</dbReference>